<reference evidence="1" key="1">
    <citation type="journal article" date="2014" name="Int. J. Syst. Evol. Microbiol.">
        <title>Complete genome sequence of Corynebacterium casei LMG S-19264T (=DSM 44701T), isolated from a smear-ripened cheese.</title>
        <authorList>
            <consortium name="US DOE Joint Genome Institute (JGI-PGF)"/>
            <person name="Walter F."/>
            <person name="Albersmeier A."/>
            <person name="Kalinowski J."/>
            <person name="Ruckert C."/>
        </authorList>
    </citation>
    <scope>NUCLEOTIDE SEQUENCE</scope>
    <source>
        <strain evidence="1">KCTC 32255</strain>
    </source>
</reference>
<dbReference type="EMBL" id="BMZA01000001">
    <property type="protein sequence ID" value="GGY91642.1"/>
    <property type="molecule type" value="Genomic_DNA"/>
</dbReference>
<protein>
    <submittedName>
        <fullName evidence="1">Uncharacterized protein</fullName>
    </submittedName>
</protein>
<evidence type="ECO:0000313" key="2">
    <source>
        <dbReference type="Proteomes" id="UP000648075"/>
    </source>
</evidence>
<proteinExistence type="predicted"/>
<keyword evidence="2" id="KW-1185">Reference proteome</keyword>
<organism evidence="1 2">
    <name type="scientific">Novosphingobium colocasiae</name>
    <dbReference type="NCBI Taxonomy" id="1256513"/>
    <lineage>
        <taxon>Bacteria</taxon>
        <taxon>Pseudomonadati</taxon>
        <taxon>Pseudomonadota</taxon>
        <taxon>Alphaproteobacteria</taxon>
        <taxon>Sphingomonadales</taxon>
        <taxon>Sphingomonadaceae</taxon>
        <taxon>Novosphingobium</taxon>
    </lineage>
</organism>
<dbReference type="RefSeq" id="WP_189619312.1">
    <property type="nucleotide sequence ID" value="NZ_BMZA01000001.1"/>
</dbReference>
<evidence type="ECO:0000313" key="1">
    <source>
        <dbReference type="EMBL" id="GGY91642.1"/>
    </source>
</evidence>
<comment type="caution">
    <text evidence="1">The sequence shown here is derived from an EMBL/GenBank/DDBJ whole genome shotgun (WGS) entry which is preliminary data.</text>
</comment>
<accession>A0A918P907</accession>
<dbReference type="AlphaFoldDB" id="A0A918P907"/>
<name>A0A918P907_9SPHN</name>
<gene>
    <name evidence="1" type="ORF">GCM10011614_02940</name>
</gene>
<sequence length="59" mass="6419">MAPVVSKKFRPSTTDTRVAIIEAISMRTPSDAAGQSLFETLLEMVAVAIPVPPWDFSKI</sequence>
<reference evidence="1" key="2">
    <citation type="submission" date="2020-09" db="EMBL/GenBank/DDBJ databases">
        <authorList>
            <person name="Sun Q."/>
            <person name="Kim S."/>
        </authorList>
    </citation>
    <scope>NUCLEOTIDE SEQUENCE</scope>
    <source>
        <strain evidence="1">KCTC 32255</strain>
    </source>
</reference>
<dbReference type="Proteomes" id="UP000648075">
    <property type="component" value="Unassembled WGS sequence"/>
</dbReference>